<evidence type="ECO:0000256" key="2">
    <source>
        <dbReference type="ARBA" id="ARBA00025779"/>
    </source>
</evidence>
<comment type="caution">
    <text evidence="4">The sequence shown here is derived from an EMBL/GenBank/DDBJ whole genome shotgun (WGS) entry which is preliminary data.</text>
</comment>
<dbReference type="InterPro" id="IPR029071">
    <property type="entry name" value="Ubiquitin-like_domsf"/>
</dbReference>
<dbReference type="Proteomes" id="UP001214638">
    <property type="component" value="Unassembled WGS sequence"/>
</dbReference>
<dbReference type="InterPro" id="IPR036859">
    <property type="entry name" value="CAP-Gly_dom_sf"/>
</dbReference>
<dbReference type="InterPro" id="IPR000938">
    <property type="entry name" value="CAP-Gly_domain"/>
</dbReference>
<sequence length="265" mass="30148">MAPFNEIKKIDLYHSLMPDFCWPEIRVNENSKVSDLKQMIYTKTGTCPSDMVLYICKSTGNATDRLILDDDDAILKAYNVEDGNTIFINVTGSSIFESEANGDYENEETSELLRHYKTQLERVEAEGTEEVFERYKISDEVYNRREHGLRDFINKMREKNGTLEVKKIKNDDDDDLLKLKQTFPLESRCLVSPGDCRGTIKFVGKVMGDGSKVKIGVHLDEPLGNCNGTRSGILYFECPDKYGGFFKPEAVTVGDYPELDVFDLV</sequence>
<protein>
    <submittedName>
        <fullName evidence="4">Bifunctional CAP Gly-rich domain superfamily/CAP Gly-rich domain/Ubiquitin-like domain/Ubiquitin-like domain superfamily</fullName>
    </submittedName>
</protein>
<dbReference type="InterPro" id="IPR000626">
    <property type="entry name" value="Ubiquitin-like_dom"/>
</dbReference>
<keyword evidence="1" id="KW-0143">Chaperone</keyword>
<evidence type="ECO:0000256" key="1">
    <source>
        <dbReference type="ARBA" id="ARBA00023186"/>
    </source>
</evidence>
<dbReference type="AlphaFoldDB" id="A0AAD9UPR3"/>
<dbReference type="SUPFAM" id="SSF54236">
    <property type="entry name" value="Ubiquitin-like"/>
    <property type="match status" value="1"/>
</dbReference>
<evidence type="ECO:0000259" key="3">
    <source>
        <dbReference type="PROSITE" id="PS50245"/>
    </source>
</evidence>
<feature type="domain" description="CAP-Gly" evidence="3">
    <location>
        <begin position="215"/>
        <end position="248"/>
    </location>
</feature>
<dbReference type="Pfam" id="PF01302">
    <property type="entry name" value="CAP_GLY"/>
    <property type="match status" value="1"/>
</dbReference>
<dbReference type="GeneID" id="94334645"/>
<comment type="similarity">
    <text evidence="2">Belongs to the TBCB family.</text>
</comment>
<name>A0AAD9UPR3_9APIC</name>
<dbReference type="Pfam" id="PF14560">
    <property type="entry name" value="Ubiquitin_2"/>
    <property type="match status" value="1"/>
</dbReference>
<dbReference type="Gene3D" id="2.30.30.190">
    <property type="entry name" value="CAP Gly-rich-like domain"/>
    <property type="match status" value="1"/>
</dbReference>
<dbReference type="SUPFAM" id="SSF74924">
    <property type="entry name" value="Cap-Gly domain"/>
    <property type="match status" value="1"/>
</dbReference>
<dbReference type="Gene3D" id="3.10.20.90">
    <property type="entry name" value="Phosphatidylinositol 3-kinase Catalytic Subunit, Chain A, domain 1"/>
    <property type="match status" value="1"/>
</dbReference>
<organism evidence="4 5">
    <name type="scientific">Babesia duncani</name>
    <dbReference type="NCBI Taxonomy" id="323732"/>
    <lineage>
        <taxon>Eukaryota</taxon>
        <taxon>Sar</taxon>
        <taxon>Alveolata</taxon>
        <taxon>Apicomplexa</taxon>
        <taxon>Aconoidasida</taxon>
        <taxon>Piroplasmida</taxon>
        <taxon>Babesiidae</taxon>
        <taxon>Babesia</taxon>
    </lineage>
</organism>
<dbReference type="KEGG" id="bdw:94334645"/>
<reference evidence="4" key="1">
    <citation type="journal article" date="2023" name="Nat. Microbiol.">
        <title>Babesia duncani multi-omics identifies virulence factors and drug targets.</title>
        <authorList>
            <person name="Singh P."/>
            <person name="Lonardi S."/>
            <person name="Liang Q."/>
            <person name="Vydyam P."/>
            <person name="Khabirova E."/>
            <person name="Fang T."/>
            <person name="Gihaz S."/>
            <person name="Thekkiniath J."/>
            <person name="Munshi M."/>
            <person name="Abel S."/>
            <person name="Ciampossin L."/>
            <person name="Batugedara G."/>
            <person name="Gupta M."/>
            <person name="Lu X.M."/>
            <person name="Lenz T."/>
            <person name="Chakravarty S."/>
            <person name="Cornillot E."/>
            <person name="Hu Y."/>
            <person name="Ma W."/>
            <person name="Gonzalez L.M."/>
            <person name="Sanchez S."/>
            <person name="Estrada K."/>
            <person name="Sanchez-Flores A."/>
            <person name="Montero E."/>
            <person name="Harb O.S."/>
            <person name="Le Roch K.G."/>
            <person name="Mamoun C.B."/>
        </authorList>
    </citation>
    <scope>NUCLEOTIDE SEQUENCE</scope>
    <source>
        <strain evidence="4">WA1</strain>
    </source>
</reference>
<accession>A0AAD9UPR3</accession>
<dbReference type="RefSeq" id="XP_067804190.1">
    <property type="nucleotide sequence ID" value="XM_067945399.1"/>
</dbReference>
<evidence type="ECO:0000313" key="4">
    <source>
        <dbReference type="EMBL" id="KAK2197348.1"/>
    </source>
</evidence>
<evidence type="ECO:0000313" key="5">
    <source>
        <dbReference type="Proteomes" id="UP001214638"/>
    </source>
</evidence>
<dbReference type="SMART" id="SM01052">
    <property type="entry name" value="CAP_GLY"/>
    <property type="match status" value="1"/>
</dbReference>
<dbReference type="PANTHER" id="PTHR18916">
    <property type="entry name" value="DYNACTIN 1-RELATED MICROTUBULE-BINDING"/>
    <property type="match status" value="1"/>
</dbReference>
<proteinExistence type="inferred from homology"/>
<dbReference type="PROSITE" id="PS50245">
    <property type="entry name" value="CAP_GLY_2"/>
    <property type="match status" value="1"/>
</dbReference>
<keyword evidence="5" id="KW-1185">Reference proteome</keyword>
<dbReference type="EMBL" id="JALLKP010000001">
    <property type="protein sequence ID" value="KAK2197348.1"/>
    <property type="molecule type" value="Genomic_DNA"/>
</dbReference>
<gene>
    <name evidence="4" type="ORF">BdWA1_000347</name>
</gene>